<name>A0A1G7PI98_PSEOR</name>
<gene>
    <name evidence="1" type="ORF">SAMN05216377_107131</name>
</gene>
<keyword evidence="2" id="KW-1185">Reference proteome</keyword>
<dbReference type="STRING" id="366584.SAMN05216377_107131"/>
<organism evidence="1 2">
    <name type="scientific">Pseudonocardia oroxyli</name>
    <dbReference type="NCBI Taxonomy" id="366584"/>
    <lineage>
        <taxon>Bacteria</taxon>
        <taxon>Bacillati</taxon>
        <taxon>Actinomycetota</taxon>
        <taxon>Actinomycetes</taxon>
        <taxon>Pseudonocardiales</taxon>
        <taxon>Pseudonocardiaceae</taxon>
        <taxon>Pseudonocardia</taxon>
    </lineage>
</organism>
<evidence type="ECO:0008006" key="3">
    <source>
        <dbReference type="Google" id="ProtNLM"/>
    </source>
</evidence>
<accession>A0A1G7PI98</accession>
<sequence length="129" mass="13898">MASWDDLVSYVRVRYEIMRSTDTELWFNLPTTGERTQLVVVRSITGADGEPGAQIASPVGKLTDLDLPHLLAAAGEQAVGGVVAQDGVVVFRHAIPLHEGELAAFDGPFQHVVHVADELEELLTGGDEH</sequence>
<dbReference type="Proteomes" id="UP000198967">
    <property type="component" value="Unassembled WGS sequence"/>
</dbReference>
<proteinExistence type="predicted"/>
<dbReference type="OrthoDB" id="3575438at2"/>
<evidence type="ECO:0000313" key="1">
    <source>
        <dbReference type="EMBL" id="SDF85961.1"/>
    </source>
</evidence>
<protein>
    <recommendedName>
        <fullName evidence="3">Sensory transduction regulator</fullName>
    </recommendedName>
</protein>
<dbReference type="EMBL" id="FNBE01000007">
    <property type="protein sequence ID" value="SDF85961.1"/>
    <property type="molecule type" value="Genomic_DNA"/>
</dbReference>
<evidence type="ECO:0000313" key="2">
    <source>
        <dbReference type="Proteomes" id="UP000198967"/>
    </source>
</evidence>
<reference evidence="1 2" key="1">
    <citation type="submission" date="2016-10" db="EMBL/GenBank/DDBJ databases">
        <authorList>
            <person name="de Groot N.N."/>
        </authorList>
    </citation>
    <scope>NUCLEOTIDE SEQUENCE [LARGE SCALE GENOMIC DNA]</scope>
    <source>
        <strain evidence="1 2">CGMCC 4.3143</strain>
    </source>
</reference>
<dbReference type="RefSeq" id="WP_093083192.1">
    <property type="nucleotide sequence ID" value="NZ_FNBE01000007.1"/>
</dbReference>
<dbReference type="AlphaFoldDB" id="A0A1G7PI98"/>